<dbReference type="EMBL" id="BARS01002070">
    <property type="protein sequence ID" value="GAF80668.1"/>
    <property type="molecule type" value="Genomic_DNA"/>
</dbReference>
<proteinExistence type="predicted"/>
<dbReference type="SUPFAM" id="SSF55486">
    <property type="entry name" value="Metalloproteases ('zincins'), catalytic domain"/>
    <property type="match status" value="1"/>
</dbReference>
<dbReference type="Gene3D" id="3.30.2010.20">
    <property type="match status" value="1"/>
</dbReference>
<gene>
    <name evidence="1" type="ORF">S01H1_03861</name>
</gene>
<evidence type="ECO:0000313" key="1">
    <source>
        <dbReference type="EMBL" id="GAF80668.1"/>
    </source>
</evidence>
<dbReference type="Pfam" id="PF06262">
    <property type="entry name" value="Zincin_1"/>
    <property type="match status" value="1"/>
</dbReference>
<dbReference type="InterPro" id="IPR010428">
    <property type="entry name" value="Zincin_1"/>
</dbReference>
<dbReference type="InterPro" id="IPR038555">
    <property type="entry name" value="Zincin_1_sf"/>
</dbReference>
<dbReference type="AlphaFoldDB" id="X0SHY2"/>
<evidence type="ECO:0008006" key="2">
    <source>
        <dbReference type="Google" id="ProtNLM"/>
    </source>
</evidence>
<organism evidence="1">
    <name type="scientific">marine sediment metagenome</name>
    <dbReference type="NCBI Taxonomy" id="412755"/>
    <lineage>
        <taxon>unclassified sequences</taxon>
        <taxon>metagenomes</taxon>
        <taxon>ecological metagenomes</taxon>
    </lineage>
</organism>
<comment type="caution">
    <text evidence="1">The sequence shown here is derived from an EMBL/GenBank/DDBJ whole genome shotgun (WGS) entry which is preliminary data.</text>
</comment>
<name>X0SHY2_9ZZZZ</name>
<dbReference type="CDD" id="cd12952">
    <property type="entry name" value="MMP_ACEL2062"/>
    <property type="match status" value="1"/>
</dbReference>
<reference evidence="1" key="1">
    <citation type="journal article" date="2014" name="Front. Microbiol.">
        <title>High frequency of phylogenetically diverse reductive dehalogenase-homologous genes in deep subseafloor sedimentary metagenomes.</title>
        <authorList>
            <person name="Kawai M."/>
            <person name="Futagami T."/>
            <person name="Toyoda A."/>
            <person name="Takaki Y."/>
            <person name="Nishi S."/>
            <person name="Hori S."/>
            <person name="Arai W."/>
            <person name="Tsubouchi T."/>
            <person name="Morono Y."/>
            <person name="Uchiyama I."/>
            <person name="Ito T."/>
            <person name="Fujiyama A."/>
            <person name="Inagaki F."/>
            <person name="Takami H."/>
        </authorList>
    </citation>
    <scope>NUCLEOTIDE SEQUENCE</scope>
    <source>
        <strain evidence="1">Expedition CK06-06</strain>
    </source>
</reference>
<accession>X0SHY2</accession>
<protein>
    <recommendedName>
        <fullName evidence="2">Metallopeptidase family protein</fullName>
    </recommendedName>
</protein>
<sequence length="123" mass="14322">MERKEFEKLVRNVLDELPGVFKDRLENVDVVIEDQPDMNVIKDIGVGAKGRFLGLYQGVPLKDRTHYYGMVLPDKITIYQSNIEHVCLTNKIDIYQEVRHVLEHEIAHHFGISDQRLEDLGTY</sequence>